<dbReference type="Proteomes" id="UP000535511">
    <property type="component" value="Unassembled WGS sequence"/>
</dbReference>
<evidence type="ECO:0000313" key="4">
    <source>
        <dbReference type="Proteomes" id="UP000535511"/>
    </source>
</evidence>
<reference evidence="3 4" key="1">
    <citation type="submission" date="2020-07" db="EMBL/GenBank/DDBJ databases">
        <title>Sequencing the genomes of 1000 actinobacteria strains.</title>
        <authorList>
            <person name="Klenk H.-P."/>
        </authorList>
    </citation>
    <scope>NUCLEOTIDE SEQUENCE [LARGE SCALE GENOMIC DNA]</scope>
    <source>
        <strain evidence="3 4">DSM 21350</strain>
    </source>
</reference>
<comment type="caution">
    <text evidence="3">The sequence shown here is derived from an EMBL/GenBank/DDBJ whole genome shotgun (WGS) entry which is preliminary data.</text>
</comment>
<evidence type="ECO:0000256" key="1">
    <source>
        <dbReference type="SAM" id="MobiDB-lite"/>
    </source>
</evidence>
<dbReference type="EMBL" id="JACCBG010000001">
    <property type="protein sequence ID" value="NYD40794.1"/>
    <property type="molecule type" value="Genomic_DNA"/>
</dbReference>
<dbReference type="RefSeq" id="WP_179662629.1">
    <property type="nucleotide sequence ID" value="NZ_JACCBG010000001.1"/>
</dbReference>
<keyword evidence="2" id="KW-1133">Transmembrane helix</keyword>
<accession>A0A7Y9JB30</accession>
<keyword evidence="4" id="KW-1185">Reference proteome</keyword>
<feature type="transmembrane region" description="Helical" evidence="2">
    <location>
        <begin position="20"/>
        <end position="39"/>
    </location>
</feature>
<evidence type="ECO:0008006" key="5">
    <source>
        <dbReference type="Google" id="ProtNLM"/>
    </source>
</evidence>
<keyword evidence="2" id="KW-0472">Membrane</keyword>
<dbReference type="AlphaFoldDB" id="A0A7Y9JB30"/>
<evidence type="ECO:0000256" key="2">
    <source>
        <dbReference type="SAM" id="Phobius"/>
    </source>
</evidence>
<protein>
    <recommendedName>
        <fullName evidence="5">DUF2530 domain-containing protein</fullName>
    </recommendedName>
</protein>
<keyword evidence="2" id="KW-0812">Transmembrane</keyword>
<proteinExistence type="predicted"/>
<sequence>MTDTTTYDDQRPSGRHPVNVGQLVMGLAFLGLVAVWALVETGVAQGHDVRWLLPVPWVVAGATGLVAATRSNRNRRASHETGWVRPTTDTTTEETR</sequence>
<feature type="region of interest" description="Disordered" evidence="1">
    <location>
        <begin position="71"/>
        <end position="96"/>
    </location>
</feature>
<feature type="transmembrane region" description="Helical" evidence="2">
    <location>
        <begin position="51"/>
        <end position="69"/>
    </location>
</feature>
<gene>
    <name evidence="3" type="ORF">BJZ21_000877</name>
</gene>
<organism evidence="3 4">
    <name type="scientific">Nocardioides panaciterrulae</name>
    <dbReference type="NCBI Taxonomy" id="661492"/>
    <lineage>
        <taxon>Bacteria</taxon>
        <taxon>Bacillati</taxon>
        <taxon>Actinomycetota</taxon>
        <taxon>Actinomycetes</taxon>
        <taxon>Propionibacteriales</taxon>
        <taxon>Nocardioidaceae</taxon>
        <taxon>Nocardioides</taxon>
    </lineage>
</organism>
<evidence type="ECO:0000313" key="3">
    <source>
        <dbReference type="EMBL" id="NYD40794.1"/>
    </source>
</evidence>
<name>A0A7Y9JB30_9ACTN</name>